<evidence type="ECO:0000256" key="1">
    <source>
        <dbReference type="ARBA" id="ARBA00022723"/>
    </source>
</evidence>
<comment type="similarity">
    <text evidence="7">Belongs to the RecR family.</text>
</comment>
<proteinExistence type="inferred from homology"/>
<organism evidence="9 10">
    <name type="scientific">Helicobacter mustelae (strain ATCC 43772 / CCUG 25715 / CIP 103759 / LMG 18044 / NCTC 12198 / R85-136P)</name>
    <name type="common">Campylobacter mustelae</name>
    <dbReference type="NCBI Taxonomy" id="679897"/>
    <lineage>
        <taxon>Bacteria</taxon>
        <taxon>Pseudomonadati</taxon>
        <taxon>Campylobacterota</taxon>
        <taxon>Epsilonproteobacteria</taxon>
        <taxon>Campylobacterales</taxon>
        <taxon>Helicobacteraceae</taxon>
        <taxon>Helicobacter</taxon>
    </lineage>
</organism>
<dbReference type="Pfam" id="PF21176">
    <property type="entry name" value="RecR_HhH"/>
    <property type="match status" value="1"/>
</dbReference>
<reference evidence="9 10" key="1">
    <citation type="journal article" date="2010" name="BMC Genomics">
        <title>Comparative genomics and proteomics of Helicobacter mustelae, an ulcerogenic and carcinogenic gastric pathogen.</title>
        <authorList>
            <person name="O'Toole P.W."/>
            <person name="Snelling W.J."/>
            <person name="Canchaya C."/>
            <person name="Forde B.M."/>
            <person name="Hardie K.R."/>
            <person name="Josenhans C."/>
            <person name="Graham R.L.J."/>
            <person name="McMullan G."/>
            <person name="Parkhill J."/>
            <person name="Belda E."/>
            <person name="Bentley S.D."/>
        </authorList>
    </citation>
    <scope>NUCLEOTIDE SEQUENCE [LARGE SCALE GENOMIC DNA]</scope>
    <source>
        <strain evidence="10">ATCC 43772 / LMG 18044 / NCTC 12198 / 12198</strain>
    </source>
</reference>
<dbReference type="eggNOG" id="COG0353">
    <property type="taxonomic scope" value="Bacteria"/>
</dbReference>
<dbReference type="InterPro" id="IPR015967">
    <property type="entry name" value="Rcmb_RecR_Znf"/>
</dbReference>
<feature type="zinc finger region" description="C4-type" evidence="7">
    <location>
        <begin position="61"/>
        <end position="76"/>
    </location>
</feature>
<dbReference type="CDD" id="cd01025">
    <property type="entry name" value="TOPRIM_recR"/>
    <property type="match status" value="1"/>
</dbReference>
<dbReference type="Pfam" id="PF02132">
    <property type="entry name" value="RecR_ZnF"/>
    <property type="match status" value="1"/>
</dbReference>
<dbReference type="Gene3D" id="3.40.1360.10">
    <property type="match status" value="1"/>
</dbReference>
<evidence type="ECO:0000256" key="4">
    <source>
        <dbReference type="ARBA" id="ARBA00022833"/>
    </source>
</evidence>
<keyword evidence="2 7" id="KW-0227">DNA damage</keyword>
<evidence type="ECO:0000313" key="10">
    <source>
        <dbReference type="Proteomes" id="UP000001522"/>
    </source>
</evidence>
<dbReference type="InterPro" id="IPR000093">
    <property type="entry name" value="DNA_Rcmb_RecR"/>
</dbReference>
<evidence type="ECO:0000313" key="9">
    <source>
        <dbReference type="EMBL" id="CBG40489.1"/>
    </source>
</evidence>
<protein>
    <recommendedName>
        <fullName evidence="7">Recombination protein RecR</fullName>
    </recommendedName>
</protein>
<dbReference type="PROSITE" id="PS50880">
    <property type="entry name" value="TOPRIM"/>
    <property type="match status" value="1"/>
</dbReference>
<gene>
    <name evidence="7 9" type="primary">recR</name>
    <name evidence="9" type="ordered locus">HMU12350</name>
</gene>
<dbReference type="RefSeq" id="WP_013023557.1">
    <property type="nucleotide sequence ID" value="NC_013949.1"/>
</dbReference>
<dbReference type="InterPro" id="IPR034137">
    <property type="entry name" value="TOPRIM_RecR"/>
</dbReference>
<dbReference type="GO" id="GO:0008270">
    <property type="term" value="F:zinc ion binding"/>
    <property type="evidence" value="ECO:0007669"/>
    <property type="project" value="UniProtKB-KW"/>
</dbReference>
<dbReference type="GO" id="GO:0006310">
    <property type="term" value="P:DNA recombination"/>
    <property type="evidence" value="ECO:0007669"/>
    <property type="project" value="UniProtKB-UniRule"/>
</dbReference>
<feature type="domain" description="Toprim" evidence="8">
    <location>
        <begin position="84"/>
        <end position="170"/>
    </location>
</feature>
<dbReference type="PANTHER" id="PTHR30446">
    <property type="entry name" value="RECOMBINATION PROTEIN RECR"/>
    <property type="match status" value="1"/>
</dbReference>
<dbReference type="SUPFAM" id="SSF111304">
    <property type="entry name" value="Recombination protein RecR"/>
    <property type="match status" value="1"/>
</dbReference>
<dbReference type="KEGG" id="hms:HMU12350"/>
<evidence type="ECO:0000259" key="8">
    <source>
        <dbReference type="PROSITE" id="PS50880"/>
    </source>
</evidence>
<sequence>MKSYKNNLRHFNALLESLEQIPAIGKKSALKIAYAISVENKFLGLKIAHCIENAISHARNCSLCNALSENELCDICSDENRDSSQLCMVLHSKDIFTIEETGDYKGLYFVIQDPKALDFSRLQKQILDHQTREIIFAFSPTLANDAIMLYIEDKLQHLDLSFSKIAQGVPTGIGLDNVDQLSLSKAILWRTKI</sequence>
<keyword evidence="1 7" id="KW-0479">Metal-binding</keyword>
<dbReference type="HOGENOM" id="CLU_060739_1_1_7"/>
<accession>D3UJ14</accession>
<dbReference type="HAMAP" id="MF_00017">
    <property type="entry name" value="RecR"/>
    <property type="match status" value="1"/>
</dbReference>
<dbReference type="Proteomes" id="UP000001522">
    <property type="component" value="Chromosome"/>
</dbReference>
<evidence type="ECO:0000256" key="6">
    <source>
        <dbReference type="ARBA" id="ARBA00023204"/>
    </source>
</evidence>
<dbReference type="GO" id="GO:0003677">
    <property type="term" value="F:DNA binding"/>
    <property type="evidence" value="ECO:0007669"/>
    <property type="project" value="UniProtKB-UniRule"/>
</dbReference>
<dbReference type="PROSITE" id="PS01300">
    <property type="entry name" value="RECR"/>
    <property type="match status" value="1"/>
</dbReference>
<keyword evidence="5 7" id="KW-0233">DNA recombination</keyword>
<name>D3UJ14_HELM1</name>
<evidence type="ECO:0000256" key="5">
    <source>
        <dbReference type="ARBA" id="ARBA00023172"/>
    </source>
</evidence>
<keyword evidence="6 7" id="KW-0234">DNA repair</keyword>
<dbReference type="InterPro" id="IPR006171">
    <property type="entry name" value="TOPRIM_dom"/>
</dbReference>
<evidence type="ECO:0000256" key="7">
    <source>
        <dbReference type="HAMAP-Rule" id="MF_00017"/>
    </source>
</evidence>
<keyword evidence="4 7" id="KW-0862">Zinc</keyword>
<dbReference type="PANTHER" id="PTHR30446:SF0">
    <property type="entry name" value="RECOMBINATION PROTEIN RECR"/>
    <property type="match status" value="1"/>
</dbReference>
<dbReference type="EMBL" id="FN555004">
    <property type="protein sequence ID" value="CBG40489.1"/>
    <property type="molecule type" value="Genomic_DNA"/>
</dbReference>
<dbReference type="AlphaFoldDB" id="D3UJ14"/>
<dbReference type="InterPro" id="IPR023627">
    <property type="entry name" value="Rcmb_RecR"/>
</dbReference>
<dbReference type="GO" id="GO:0006281">
    <property type="term" value="P:DNA repair"/>
    <property type="evidence" value="ECO:0007669"/>
    <property type="project" value="UniProtKB-UniRule"/>
</dbReference>
<dbReference type="STRING" id="679897.HMU12350"/>
<comment type="function">
    <text evidence="7">May play a role in DNA repair. It seems to be involved in an RecBC-independent recombinational process of DNA repair. It may act with RecF and RecO.</text>
</comment>
<evidence type="ECO:0000256" key="2">
    <source>
        <dbReference type="ARBA" id="ARBA00022763"/>
    </source>
</evidence>
<evidence type="ECO:0000256" key="3">
    <source>
        <dbReference type="ARBA" id="ARBA00022771"/>
    </source>
</evidence>
<keyword evidence="10" id="KW-1185">Reference proteome</keyword>
<dbReference type="NCBIfam" id="TIGR00615">
    <property type="entry name" value="recR"/>
    <property type="match status" value="1"/>
</dbReference>
<keyword evidence="3 7" id="KW-0863">Zinc-finger</keyword>